<feature type="domain" description="DUF5683" evidence="2">
    <location>
        <begin position="22"/>
        <end position="167"/>
    </location>
</feature>
<gene>
    <name evidence="3" type="ORF">METZ01_LOCUS35235</name>
</gene>
<evidence type="ECO:0000256" key="1">
    <source>
        <dbReference type="SAM" id="Phobius"/>
    </source>
</evidence>
<accession>A0A381QSP5</accession>
<dbReference type="Pfam" id="PF18935">
    <property type="entry name" value="DUF5683"/>
    <property type="match status" value="1"/>
</dbReference>
<feature type="transmembrane region" description="Helical" evidence="1">
    <location>
        <begin position="47"/>
        <end position="65"/>
    </location>
</feature>
<evidence type="ECO:0000259" key="2">
    <source>
        <dbReference type="Pfam" id="PF18935"/>
    </source>
</evidence>
<sequence length="169" mass="19602">MESQRIEKDSINTKKEKLMNDPLTPSKAAFYSAVIPGLGQVYSRRSWMVPIIYGGLGASAYYFDYNKKEADKYRTAYKRRLNGYFDDEYIDIIPETEKLLEGMKFHRRYKDVSFIFLIGTYVLNIIDANVGAHLLQFNVSDDLSFEPYINNDYLHINQSIGLSLKINID</sequence>
<evidence type="ECO:0000313" key="3">
    <source>
        <dbReference type="EMBL" id="SUZ82381.1"/>
    </source>
</evidence>
<name>A0A381QSP5_9ZZZZ</name>
<feature type="transmembrane region" description="Helical" evidence="1">
    <location>
        <begin position="112"/>
        <end position="135"/>
    </location>
</feature>
<keyword evidence="1" id="KW-0472">Membrane</keyword>
<dbReference type="EMBL" id="UINC01001505">
    <property type="protein sequence ID" value="SUZ82381.1"/>
    <property type="molecule type" value="Genomic_DNA"/>
</dbReference>
<protein>
    <recommendedName>
        <fullName evidence="2">DUF5683 domain-containing protein</fullName>
    </recommendedName>
</protein>
<organism evidence="3">
    <name type="scientific">marine metagenome</name>
    <dbReference type="NCBI Taxonomy" id="408172"/>
    <lineage>
        <taxon>unclassified sequences</taxon>
        <taxon>metagenomes</taxon>
        <taxon>ecological metagenomes</taxon>
    </lineage>
</organism>
<dbReference type="AlphaFoldDB" id="A0A381QSP5"/>
<keyword evidence="1" id="KW-0812">Transmembrane</keyword>
<proteinExistence type="predicted"/>
<keyword evidence="1" id="KW-1133">Transmembrane helix</keyword>
<reference evidence="3" key="1">
    <citation type="submission" date="2018-05" db="EMBL/GenBank/DDBJ databases">
        <authorList>
            <person name="Lanie J.A."/>
            <person name="Ng W.-L."/>
            <person name="Kazmierczak K.M."/>
            <person name="Andrzejewski T.M."/>
            <person name="Davidsen T.M."/>
            <person name="Wayne K.J."/>
            <person name="Tettelin H."/>
            <person name="Glass J.I."/>
            <person name="Rusch D."/>
            <person name="Podicherti R."/>
            <person name="Tsui H.-C.T."/>
            <person name="Winkler M.E."/>
        </authorList>
    </citation>
    <scope>NUCLEOTIDE SEQUENCE</scope>
</reference>
<dbReference type="InterPro" id="IPR043738">
    <property type="entry name" value="DUF5683"/>
</dbReference>